<evidence type="ECO:0000313" key="3">
    <source>
        <dbReference type="Proteomes" id="UP000053732"/>
    </source>
</evidence>
<dbReference type="Proteomes" id="UP000053732">
    <property type="component" value="Unassembled WGS sequence"/>
</dbReference>
<evidence type="ECO:0000313" key="2">
    <source>
        <dbReference type="EMBL" id="CRL20931.1"/>
    </source>
</evidence>
<name>A0A0G4P3L6_PENC3</name>
<accession>A0A0G4P3L6</accession>
<evidence type="ECO:0000256" key="1">
    <source>
        <dbReference type="SAM" id="MobiDB-lite"/>
    </source>
</evidence>
<dbReference type="AlphaFoldDB" id="A0A0G4P3L6"/>
<gene>
    <name evidence="2" type="ORF">PCAMFM013_S005g000095</name>
</gene>
<protein>
    <submittedName>
        <fullName evidence="2">Str. FM013</fullName>
    </submittedName>
</protein>
<feature type="compositionally biased region" description="Polar residues" evidence="1">
    <location>
        <begin position="21"/>
        <end position="38"/>
    </location>
</feature>
<organism evidence="2 3">
    <name type="scientific">Penicillium camemberti (strain FM 013)</name>
    <dbReference type="NCBI Taxonomy" id="1429867"/>
    <lineage>
        <taxon>Eukaryota</taxon>
        <taxon>Fungi</taxon>
        <taxon>Dikarya</taxon>
        <taxon>Ascomycota</taxon>
        <taxon>Pezizomycotina</taxon>
        <taxon>Eurotiomycetes</taxon>
        <taxon>Eurotiomycetidae</taxon>
        <taxon>Eurotiales</taxon>
        <taxon>Aspergillaceae</taxon>
        <taxon>Penicillium</taxon>
    </lineage>
</organism>
<sequence length="97" mass="10840">MHVVRGMEYTCVGDMYMYSSPSTSTVPSEQTSPFQQPCSKPKLETQYVDSDRAELGWSLEGVLGGGCSRVHVHVHVHAESKKQDGRMLHRWALGMTN</sequence>
<keyword evidence="3" id="KW-1185">Reference proteome</keyword>
<dbReference type="EMBL" id="HG793138">
    <property type="protein sequence ID" value="CRL20931.1"/>
    <property type="molecule type" value="Genomic_DNA"/>
</dbReference>
<reference evidence="2 3" key="1">
    <citation type="journal article" date="2014" name="Nat. Commun.">
        <title>Multiple recent horizontal transfers of a large genomic region in cheese making fungi.</title>
        <authorList>
            <person name="Cheeseman K."/>
            <person name="Ropars J."/>
            <person name="Renault P."/>
            <person name="Dupont J."/>
            <person name="Gouzy J."/>
            <person name="Branca A."/>
            <person name="Abraham A.L."/>
            <person name="Ceppi M."/>
            <person name="Conseiller E."/>
            <person name="Debuchy R."/>
            <person name="Malagnac F."/>
            <person name="Goarin A."/>
            <person name="Silar P."/>
            <person name="Lacoste S."/>
            <person name="Sallet E."/>
            <person name="Bensimon A."/>
            <person name="Giraud T."/>
            <person name="Brygoo Y."/>
        </authorList>
    </citation>
    <scope>NUCLEOTIDE SEQUENCE [LARGE SCALE GENOMIC DNA]</scope>
    <source>
        <strain evidence="3">FM 013</strain>
    </source>
</reference>
<proteinExistence type="predicted"/>
<feature type="region of interest" description="Disordered" evidence="1">
    <location>
        <begin position="21"/>
        <end position="40"/>
    </location>
</feature>